<dbReference type="SUPFAM" id="SSF116726">
    <property type="entry name" value="TrkA C-terminal domain-like"/>
    <property type="match status" value="1"/>
</dbReference>
<keyword evidence="3" id="KW-1185">Reference proteome</keyword>
<sequence length="384" mass="43811">MTRPPMLQKVKGFLSSVKKKKVKADYNLNAEIYEQFEVFRLPLVLIQCFVLVGTLGYLALEDYTLIQAFFQTTYTFTSTGFGALNESHFGTISVFFTSIIMFCGTGVVTFSVAVLISVINKGVLSRLIREKKMIYKIARLKNHYVICYHNEYTIELSKQFRSAQIPFVVVDNKEGFEEEAIKHKYPHYIVGDPHTNLAMLKTHLSSARGVVTFSEVLPVNVALIVSVRLFEKELRRKPYYVIASAHTDEGLEKLKKLGADSVVSPTKLMAQRVSAMAIRPDMENILEKFIYKKDTLLDLEEVIVPKESWLVQRKLKEAHFREITKVFIIGIIQKDGRYIPMPDGEAIIASESKLLMIGTSEGVEKSKSFILQHQRPMEMDYITL</sequence>
<proteinExistence type="predicted"/>
<dbReference type="InterPro" id="IPR050721">
    <property type="entry name" value="Trk_Ktr_HKT_K-transport"/>
</dbReference>
<keyword evidence="2" id="KW-0407">Ion channel</keyword>
<dbReference type="PANTHER" id="PTHR43833">
    <property type="entry name" value="POTASSIUM CHANNEL PROTEIN 2-RELATED-RELATED"/>
    <property type="match status" value="1"/>
</dbReference>
<dbReference type="PROSITE" id="PS51202">
    <property type="entry name" value="RCK_C"/>
    <property type="match status" value="1"/>
</dbReference>
<dbReference type="GO" id="GO:0006813">
    <property type="term" value="P:potassium ion transport"/>
    <property type="evidence" value="ECO:0007669"/>
    <property type="project" value="InterPro"/>
</dbReference>
<dbReference type="Gene3D" id="3.30.70.1450">
    <property type="entry name" value="Regulator of K+ conductance, C-terminal domain"/>
    <property type="match status" value="1"/>
</dbReference>
<dbReference type="Pfam" id="PF02080">
    <property type="entry name" value="TrkA_C"/>
    <property type="match status" value="1"/>
</dbReference>
<reference evidence="3" key="1">
    <citation type="submission" date="2014-12" db="EMBL/GenBank/DDBJ databases">
        <authorList>
            <person name="Smet A."/>
        </authorList>
    </citation>
    <scope>NUCLEOTIDE SEQUENCE [LARGE SCALE GENOMIC DNA]</scope>
</reference>
<keyword evidence="2" id="KW-0813">Transport</keyword>
<dbReference type="InterPro" id="IPR006037">
    <property type="entry name" value="RCK_C"/>
</dbReference>
<dbReference type="GO" id="GO:0008324">
    <property type="term" value="F:monoatomic cation transmembrane transporter activity"/>
    <property type="evidence" value="ECO:0007669"/>
    <property type="project" value="InterPro"/>
</dbReference>
<evidence type="ECO:0000259" key="1">
    <source>
        <dbReference type="PROSITE" id="PS51202"/>
    </source>
</evidence>
<keyword evidence="2" id="KW-0406">Ion transport</keyword>
<dbReference type="InterPro" id="IPR036291">
    <property type="entry name" value="NAD(P)-bd_dom_sf"/>
</dbReference>
<dbReference type="PANTHER" id="PTHR43833:SF9">
    <property type="entry name" value="POTASSIUM CHANNEL PROTEIN YUGO-RELATED"/>
    <property type="match status" value="1"/>
</dbReference>
<dbReference type="Proteomes" id="UP000046090">
    <property type="component" value="Unassembled WGS sequence"/>
</dbReference>
<feature type="domain" description="RCK C-terminal" evidence="1">
    <location>
        <begin position="287"/>
        <end position="372"/>
    </location>
</feature>
<evidence type="ECO:0000313" key="3">
    <source>
        <dbReference type="Proteomes" id="UP000046090"/>
    </source>
</evidence>
<dbReference type="InterPro" id="IPR003148">
    <property type="entry name" value="RCK_N"/>
</dbReference>
<dbReference type="Pfam" id="PF02254">
    <property type="entry name" value="TrkA_N"/>
    <property type="match status" value="1"/>
</dbReference>
<dbReference type="EMBL" id="CDMK01000001">
    <property type="protein sequence ID" value="CRI34276.1"/>
    <property type="molecule type" value="Genomic_DNA"/>
</dbReference>
<protein>
    <submittedName>
        <fullName evidence="2">Potassium channel protein</fullName>
    </submittedName>
</protein>
<name>A0A0K2Y559_HELHE</name>
<dbReference type="Gene3D" id="1.10.287.70">
    <property type="match status" value="1"/>
</dbReference>
<dbReference type="Gene3D" id="3.40.50.720">
    <property type="entry name" value="NAD(P)-binding Rossmann-like Domain"/>
    <property type="match status" value="1"/>
</dbReference>
<organism evidence="2 3">
    <name type="scientific">Helicobacter heilmannii</name>
    <dbReference type="NCBI Taxonomy" id="35817"/>
    <lineage>
        <taxon>Bacteria</taxon>
        <taxon>Pseudomonadati</taxon>
        <taxon>Campylobacterota</taxon>
        <taxon>Epsilonproteobacteria</taxon>
        <taxon>Campylobacterales</taxon>
        <taxon>Helicobacteraceae</taxon>
        <taxon>Helicobacter</taxon>
    </lineage>
</organism>
<dbReference type="InterPro" id="IPR036721">
    <property type="entry name" value="RCK_C_sf"/>
</dbReference>
<dbReference type="SUPFAM" id="SSF51735">
    <property type="entry name" value="NAD(P)-binding Rossmann-fold domains"/>
    <property type="match status" value="1"/>
</dbReference>
<evidence type="ECO:0000313" key="2">
    <source>
        <dbReference type="EMBL" id="CRI34276.1"/>
    </source>
</evidence>
<dbReference type="SUPFAM" id="SSF81324">
    <property type="entry name" value="Voltage-gated potassium channels"/>
    <property type="match status" value="1"/>
</dbReference>
<dbReference type="AlphaFoldDB" id="A0A0K2Y559"/>
<gene>
    <name evidence="2" type="ORF">HHE01_11220</name>
</gene>
<accession>A0A0K2Y559</accession>